<comment type="caution">
    <text evidence="2">The sequence shown here is derived from an EMBL/GenBank/DDBJ whole genome shotgun (WGS) entry which is preliminary data.</text>
</comment>
<sequence>MDKEDMPLAAPMEMDRNLDGDFEDNFKDIELGTSKCALCCCIACLPCSFCTGWWTLAPKEEAIVVNCGVVSEVVTEEGCHWSNPCGRDLRVVSTTQRSYDIPAQKITDLVGNPVIISAILVYRIVEPRKAMLNVRNADNYVRNAASAALKEVIGAYTYDELKEKSDEVSDETVRILAPRVATAGAHIQSVTLNGLQYAPEIAQAMLRKQQAAALIQARQLLVEGSVDIAIKAIAALEETGNVMTDAEKAKLVSDLIVVSVGEGTGETPNMTMTATR</sequence>
<name>A0A2R5GKP4_9STRA</name>
<accession>A0A2R5GKP4</accession>
<evidence type="ECO:0000313" key="2">
    <source>
        <dbReference type="EMBL" id="GBG28444.1"/>
    </source>
</evidence>
<evidence type="ECO:0000259" key="1">
    <source>
        <dbReference type="SMART" id="SM00244"/>
    </source>
</evidence>
<protein>
    <submittedName>
        <fullName evidence="2">Erythrocyte band 7 integral membrane protein</fullName>
    </submittedName>
</protein>
<feature type="domain" description="Band 7" evidence="1">
    <location>
        <begin position="51"/>
        <end position="209"/>
    </location>
</feature>
<dbReference type="PANTHER" id="PTHR43446:SF1">
    <property type="entry name" value="BAND 7 DOMAIN-CONTAINING PROTEIN"/>
    <property type="match status" value="1"/>
</dbReference>
<dbReference type="Proteomes" id="UP000241890">
    <property type="component" value="Unassembled WGS sequence"/>
</dbReference>
<gene>
    <name evidence="2" type="ORF">FCC1311_046672</name>
</gene>
<dbReference type="Gene3D" id="3.30.479.30">
    <property type="entry name" value="Band 7 domain"/>
    <property type="match status" value="1"/>
</dbReference>
<dbReference type="OrthoDB" id="2105077at2759"/>
<dbReference type="InterPro" id="IPR001107">
    <property type="entry name" value="Band_7"/>
</dbReference>
<dbReference type="InParanoid" id="A0A2R5GKP4"/>
<dbReference type="SMART" id="SM00244">
    <property type="entry name" value="PHB"/>
    <property type="match status" value="1"/>
</dbReference>
<keyword evidence="3" id="KW-1185">Reference proteome</keyword>
<dbReference type="SUPFAM" id="SSF117892">
    <property type="entry name" value="Band 7/SPFH domain"/>
    <property type="match status" value="1"/>
</dbReference>
<dbReference type="InterPro" id="IPR036013">
    <property type="entry name" value="Band_7/SPFH_dom_sf"/>
</dbReference>
<dbReference type="Pfam" id="PF01145">
    <property type="entry name" value="Band_7"/>
    <property type="match status" value="1"/>
</dbReference>
<proteinExistence type="predicted"/>
<dbReference type="AlphaFoldDB" id="A0A2R5GKP4"/>
<dbReference type="PANTHER" id="PTHR43446">
    <property type="entry name" value="MEMBRANE PROTEIN-RELATED"/>
    <property type="match status" value="1"/>
</dbReference>
<evidence type="ECO:0000313" key="3">
    <source>
        <dbReference type="Proteomes" id="UP000241890"/>
    </source>
</evidence>
<reference evidence="2 3" key="1">
    <citation type="submission" date="2017-12" db="EMBL/GenBank/DDBJ databases">
        <title>Sequencing, de novo assembly and annotation of complete genome of a new Thraustochytrid species, strain FCC1311.</title>
        <authorList>
            <person name="Sedici K."/>
            <person name="Godart F."/>
            <person name="Aiese Cigliano R."/>
            <person name="Sanseverino W."/>
            <person name="Barakat M."/>
            <person name="Ortet P."/>
            <person name="Marechal E."/>
            <person name="Cagnac O."/>
            <person name="Amato A."/>
        </authorList>
    </citation>
    <scope>NUCLEOTIDE SEQUENCE [LARGE SCALE GENOMIC DNA]</scope>
</reference>
<organism evidence="2 3">
    <name type="scientific">Hondaea fermentalgiana</name>
    <dbReference type="NCBI Taxonomy" id="2315210"/>
    <lineage>
        <taxon>Eukaryota</taxon>
        <taxon>Sar</taxon>
        <taxon>Stramenopiles</taxon>
        <taxon>Bigyra</taxon>
        <taxon>Labyrinthulomycetes</taxon>
        <taxon>Thraustochytrida</taxon>
        <taxon>Thraustochytriidae</taxon>
        <taxon>Hondaea</taxon>
    </lineage>
</organism>
<dbReference type="EMBL" id="BEYU01000041">
    <property type="protein sequence ID" value="GBG28444.1"/>
    <property type="molecule type" value="Genomic_DNA"/>
</dbReference>